<proteinExistence type="predicted"/>
<dbReference type="InterPro" id="IPR001590">
    <property type="entry name" value="Peptidase_M12B"/>
</dbReference>
<evidence type="ECO:0000256" key="1">
    <source>
        <dbReference type="SAM" id="SignalP"/>
    </source>
</evidence>
<evidence type="ECO:0000313" key="3">
    <source>
        <dbReference type="EMBL" id="KTD46560.1"/>
    </source>
</evidence>
<gene>
    <name evidence="3" type="ORF">Lqui_2485</name>
</gene>
<dbReference type="InterPro" id="IPR024079">
    <property type="entry name" value="MetalloPept_cat_dom_sf"/>
</dbReference>
<dbReference type="EMBL" id="LNYS01000022">
    <property type="protein sequence ID" value="KTD46560.1"/>
    <property type="molecule type" value="Genomic_DNA"/>
</dbReference>
<feature type="signal peptide" evidence="1">
    <location>
        <begin position="1"/>
        <end position="19"/>
    </location>
</feature>
<dbReference type="OrthoDB" id="5242130at2"/>
<name>A0A0W0XQB7_9GAMM</name>
<dbReference type="STRING" id="45073.Lqui_2485"/>
<comment type="caution">
    <text evidence="3">The sequence shown here is derived from an EMBL/GenBank/DDBJ whole genome shotgun (WGS) entry which is preliminary data.</text>
</comment>
<dbReference type="PANTHER" id="PTHR11905:SF159">
    <property type="entry name" value="ADAM METALLOPROTEASE"/>
    <property type="match status" value="1"/>
</dbReference>
<dbReference type="PROSITE" id="PS50215">
    <property type="entry name" value="ADAM_MEPRO"/>
    <property type="match status" value="1"/>
</dbReference>
<dbReference type="RefSeq" id="WP_058508563.1">
    <property type="nucleotide sequence ID" value="NZ_CAAAIK010000008.1"/>
</dbReference>
<reference evidence="3 4" key="1">
    <citation type="submission" date="2015-11" db="EMBL/GenBank/DDBJ databases">
        <title>Genomic analysis of 38 Legionella species identifies large and diverse effector repertoires.</title>
        <authorList>
            <person name="Burstein D."/>
            <person name="Amaro F."/>
            <person name="Zusman T."/>
            <person name="Lifshitz Z."/>
            <person name="Cohen O."/>
            <person name="Gilbert J.A."/>
            <person name="Pupko T."/>
            <person name="Shuman H.A."/>
            <person name="Segal G."/>
        </authorList>
    </citation>
    <scope>NUCLEOTIDE SEQUENCE [LARGE SCALE GENOMIC DNA]</scope>
    <source>
        <strain evidence="3 4">CDC#1442-AUS-E</strain>
    </source>
</reference>
<keyword evidence="4" id="KW-1185">Reference proteome</keyword>
<dbReference type="Pfam" id="PF13583">
    <property type="entry name" value="Reprolysin_4"/>
    <property type="match status" value="1"/>
</dbReference>
<dbReference type="AlphaFoldDB" id="A0A0W0XQB7"/>
<sequence>MRRTLITAFLVLFSALLFAQSTIRIGEDVNSSLAPAANPAIQASHYRLVKIDIQSLYSELALAPHRDNLSNSKALVIELPHPNGKNQQYKLVENSTMAADLAAKFPEIKTYDAYSTDDSGELVKLDITPNGFHAMIMIPGKDPIFIDPLEKDNTQYYMVYYKRDFKTSKRTKCGVSGQGKPLQMTKSFANFSTCELRKYRLAMAATAQYTAFYGGTVAQALAGEVTTVNRVNGIYERDAAITLQLVANNSAIIYTDPDNQPYTNGNPSALIEENQTNLDAVIGSANYDIGHVVDASGSGLASLGSVCDPAEKAQGATGQENPIGDPFDVDYVAHEIGHQFGANHVQNNSCERNIPTAVEPGSGSTIMGYAGICAPNVQANSSAYFNGISLQEIGQFVSQPTHTCAVKTPIFPAPLITNTNGNHVIPANTPFSLTATAINPTGNWLTYTWEQMNNEVSVQPPVSTATGGPNFRSIDPSISPTRFFPNLVSLANNGPFTWEVIPSVSRILKFRVTARANNPFGSCNAFTDVNLTTTAAAGPFVVTHPTNPGISFLGDTIEPVMWSVANTNLPPVNAQFVDIFLSIDGGATYPYLLAQRVLNIGIANVAIPSLATTTARIMVKASTGSFFNISSNNFSIVTHLNLVQAERNPMNRSEAFIYYAGLDPRFISGLVANGLPNSIVTLDGLHRRFIVTNIVTPRKVNISITVIRQGGGISETSNSITIPGIL</sequence>
<dbReference type="Gene3D" id="3.40.390.10">
    <property type="entry name" value="Collagenase (Catalytic Domain)"/>
    <property type="match status" value="1"/>
</dbReference>
<dbReference type="PATRIC" id="fig|45073.5.peg.2628"/>
<evidence type="ECO:0000259" key="2">
    <source>
        <dbReference type="PROSITE" id="PS50215"/>
    </source>
</evidence>
<dbReference type="SUPFAM" id="SSF55486">
    <property type="entry name" value="Metalloproteases ('zincins'), catalytic domain"/>
    <property type="match status" value="1"/>
</dbReference>
<dbReference type="Proteomes" id="UP000054618">
    <property type="component" value="Unassembled WGS sequence"/>
</dbReference>
<accession>A0A0W0XQB7</accession>
<feature type="chain" id="PRO_5006916808" description="Peptidase M12B domain-containing protein" evidence="1">
    <location>
        <begin position="20"/>
        <end position="726"/>
    </location>
</feature>
<keyword evidence="1" id="KW-0732">Signal</keyword>
<dbReference type="GO" id="GO:0004222">
    <property type="term" value="F:metalloendopeptidase activity"/>
    <property type="evidence" value="ECO:0007669"/>
    <property type="project" value="InterPro"/>
</dbReference>
<organism evidence="3 4">
    <name type="scientific">Legionella quinlivanii</name>
    <dbReference type="NCBI Taxonomy" id="45073"/>
    <lineage>
        <taxon>Bacteria</taxon>
        <taxon>Pseudomonadati</taxon>
        <taxon>Pseudomonadota</taxon>
        <taxon>Gammaproteobacteria</taxon>
        <taxon>Legionellales</taxon>
        <taxon>Legionellaceae</taxon>
        <taxon>Legionella</taxon>
    </lineage>
</organism>
<feature type="domain" description="Peptidase M12B" evidence="2">
    <location>
        <begin position="197"/>
        <end position="409"/>
    </location>
</feature>
<dbReference type="GO" id="GO:0006508">
    <property type="term" value="P:proteolysis"/>
    <property type="evidence" value="ECO:0007669"/>
    <property type="project" value="InterPro"/>
</dbReference>
<protein>
    <recommendedName>
        <fullName evidence="2">Peptidase M12B domain-containing protein</fullName>
    </recommendedName>
</protein>
<evidence type="ECO:0000313" key="4">
    <source>
        <dbReference type="Proteomes" id="UP000054618"/>
    </source>
</evidence>
<dbReference type="PANTHER" id="PTHR11905">
    <property type="entry name" value="ADAM A DISINTEGRIN AND METALLOPROTEASE DOMAIN"/>
    <property type="match status" value="1"/>
</dbReference>